<dbReference type="OrthoDB" id="9795390at2"/>
<dbReference type="Pfam" id="PF03109">
    <property type="entry name" value="ABC1"/>
    <property type="match status" value="1"/>
</dbReference>
<dbReference type="SUPFAM" id="SSF56112">
    <property type="entry name" value="Protein kinase-like (PK-like)"/>
    <property type="match status" value="1"/>
</dbReference>
<dbReference type="Proteomes" id="UP000246303">
    <property type="component" value="Unassembled WGS sequence"/>
</dbReference>
<evidence type="ECO:0000313" key="3">
    <source>
        <dbReference type="EMBL" id="PXA65516.1"/>
    </source>
</evidence>
<gene>
    <name evidence="3" type="ORF">CVS29_09735</name>
</gene>
<evidence type="ECO:0000256" key="1">
    <source>
        <dbReference type="ARBA" id="ARBA00009670"/>
    </source>
</evidence>
<organism evidence="3 4">
    <name type="scientific">Arthrobacter psychrochitiniphilus</name>
    <dbReference type="NCBI Taxonomy" id="291045"/>
    <lineage>
        <taxon>Bacteria</taxon>
        <taxon>Bacillati</taxon>
        <taxon>Actinomycetota</taxon>
        <taxon>Actinomycetes</taxon>
        <taxon>Micrococcales</taxon>
        <taxon>Micrococcaceae</taxon>
        <taxon>Arthrobacter</taxon>
    </lineage>
</organism>
<dbReference type="InterPro" id="IPR004147">
    <property type="entry name" value="ABC1_dom"/>
</dbReference>
<protein>
    <submittedName>
        <fullName evidence="3">ABC transporter</fullName>
    </submittedName>
</protein>
<evidence type="ECO:0000259" key="2">
    <source>
        <dbReference type="Pfam" id="PF03109"/>
    </source>
</evidence>
<comment type="caution">
    <text evidence="3">The sequence shown here is derived from an EMBL/GenBank/DDBJ whole genome shotgun (WGS) entry which is preliminary data.</text>
</comment>
<dbReference type="PANTHER" id="PTHR10566:SF113">
    <property type="entry name" value="PROTEIN ACTIVITY OF BC1 COMPLEX KINASE 7, CHLOROPLASTIC"/>
    <property type="match status" value="1"/>
</dbReference>
<proteinExistence type="inferred from homology"/>
<reference evidence="3 4" key="1">
    <citation type="submission" date="2018-05" db="EMBL/GenBank/DDBJ databases">
        <title>Genetic diversity of glacier-inhabiting Cryobacterium bacteria in China and description of Cryobacterium mengkeensis sp. nov. and Arthrobacter glacialis sp. nov.</title>
        <authorList>
            <person name="Liu Q."/>
            <person name="Xin Y.-H."/>
        </authorList>
    </citation>
    <scope>NUCLEOTIDE SEQUENCE [LARGE SCALE GENOMIC DNA]</scope>
    <source>
        <strain evidence="3 4">GP3</strain>
    </source>
</reference>
<dbReference type="InterPro" id="IPR050154">
    <property type="entry name" value="UbiB_kinase"/>
</dbReference>
<comment type="similarity">
    <text evidence="1">Belongs to the protein kinase superfamily. ADCK protein kinase family.</text>
</comment>
<dbReference type="PANTHER" id="PTHR10566">
    <property type="entry name" value="CHAPERONE-ACTIVITY OF BC1 COMPLEX CABC1 -RELATED"/>
    <property type="match status" value="1"/>
</dbReference>
<keyword evidence="4" id="KW-1185">Reference proteome</keyword>
<evidence type="ECO:0000313" key="4">
    <source>
        <dbReference type="Proteomes" id="UP000246303"/>
    </source>
</evidence>
<feature type="domain" description="ABC1 atypical kinase-like" evidence="2">
    <location>
        <begin position="85"/>
        <end position="328"/>
    </location>
</feature>
<dbReference type="CDD" id="cd05121">
    <property type="entry name" value="ABC1_ADCK3-like"/>
    <property type="match status" value="1"/>
</dbReference>
<dbReference type="InterPro" id="IPR011009">
    <property type="entry name" value="Kinase-like_dom_sf"/>
</dbReference>
<dbReference type="RefSeq" id="WP_110106127.1">
    <property type="nucleotide sequence ID" value="NZ_JACBZZ010000001.1"/>
</dbReference>
<accession>A0A2V3DRV8</accession>
<name>A0A2V3DRV8_9MICC</name>
<sequence>MNTHLERLAQVAEILGRHGLGSLVAATGVDRWRVAQAVGSKPQITNPHRIRLALEELGPVFIKLGQMLSTRPDLLPPGYLTELSKLQDGAPPVAVDAVRAVIQQELGAAPEQLFATFDDAPLASASIGQAHAARLFDGTEVVVKVRRPGVVARINEDLEILQNLATYANRTWPAAADFNFSGIAADFAATLRAELDYLQEGRNAERFAANFAADPGIHIPRIFWETTSSRVLTIERIRGIKVDDVEGLIEAGIDTHDLADRAARAAAKMIFEDGFFHADPHPGNLFVETSGTIGLIDFGMVGEVRAPLREQLAKLLQALTTNNPDRISSALLNLSTAPPTADRAALRYDATVFVQMYQDKKLGELEIGPLVVQLLAILRNHRLQLPREMALLAKMLLMTEGMGARLNPDFSLGNVLKPYAKHMALERFEPRNLAQAFSRLGLTVAELGLDLPEKLERLAGRMDDGVEVRLRASELEPMVARVEQIGNRLVAGMVAAAFIRGIGDVATADSERLTKWGKPLLAGAVGAVGALSTYLAWTGRHRRGGGRR</sequence>
<dbReference type="EMBL" id="QHLZ01000005">
    <property type="protein sequence ID" value="PXA65516.1"/>
    <property type="molecule type" value="Genomic_DNA"/>
</dbReference>
<dbReference type="AlphaFoldDB" id="A0A2V3DRV8"/>